<comment type="subcellular location">
    <subcellularLocation>
        <location evidence="1">Membrane</location>
    </subcellularLocation>
</comment>
<protein>
    <submittedName>
        <fullName evidence="8">Dynamin family protein</fullName>
    </submittedName>
</protein>
<sequence>MTKIKIISNPYEEEINFSIYNDSSNESQDITISGYNGDLINSSYKTGFFPFNVKNIVDTIKEDFNTPDESLELEFEGTKDEFDELDQLLTDDKFGYNIKLTNSSKTLANARDILPKVIEVFNKVYPLIETSISDNKRIESDLNKFSEASNADIPIYLIGNYSAGKSTFINSIVGYEFLPSSAKPTTAKIYKITHSNFEDTSKLEFLINNCKVSIVLRDNDFQLETILPLNDFMLDIKNKLSGLRAKNNKEQLRFVLDIINEEANNKKSEYLISDLIEVEIPFSDKGILGNSKDKIVIFDTPGSDTANNDDHRRILSKALVGLSNGLPIVVSEYESLDRINADILADEINSVKELDNRFTMIVVNKADSARLSDFSEDEVMDFVVPRKLYSSGIFFVSSLIGLGSKNGEKFEDIYNAEIFSDQKHKYLNENSDFSKHLYEYNIMPQQIRERYELLSNESNNPLYTNSGLEEVERAINDFVKIYSPYNKCQQSKLFLNKILEIITVEIKNKKDEKTIFRNTTNDELKEGEKKLLVELDILNKELQKKYESDYPERIQNVIESISANSHVNFKENYNKYREKGQNEKNVGRYISSKNNTKIELIKDVKESLKIFKNGPEYIISNSKNVAKEIIGDIKDYNDLNKELITAKKEAEEFASDELISSVRSLFSENVNQARVDLENASSLYWNEKSKDLKKQIANLISNSDDISIVEREKLNDLVVLYEDFDIEKEADQLFDKNKFSYFILKDKLGLNIPKLENKFSKSLNTEVNKSSDILRIRHNDGFVNWSISLLNHINDNIVNLNPYLRQKSAIIRDFDKEINELNERMEKIVNYTEEVKNMMDWKSLN</sequence>
<dbReference type="AlphaFoldDB" id="A0AAE4HZA9"/>
<dbReference type="GO" id="GO:0016020">
    <property type="term" value="C:membrane"/>
    <property type="evidence" value="ECO:0007669"/>
    <property type="project" value="UniProtKB-SubCell"/>
</dbReference>
<dbReference type="Proteomes" id="UP001180515">
    <property type="component" value="Unassembled WGS sequence"/>
</dbReference>
<feature type="coiled-coil region" evidence="6">
    <location>
        <begin position="804"/>
        <end position="831"/>
    </location>
</feature>
<gene>
    <name evidence="8" type="ORF">P7G31_11060</name>
</gene>
<evidence type="ECO:0000256" key="6">
    <source>
        <dbReference type="SAM" id="Coils"/>
    </source>
</evidence>
<keyword evidence="3" id="KW-0378">Hydrolase</keyword>
<evidence type="ECO:0000313" key="8">
    <source>
        <dbReference type="EMBL" id="MDT2732743.1"/>
    </source>
</evidence>
<dbReference type="GO" id="GO:0003924">
    <property type="term" value="F:GTPase activity"/>
    <property type="evidence" value="ECO:0007669"/>
    <property type="project" value="InterPro"/>
</dbReference>
<evidence type="ECO:0000259" key="7">
    <source>
        <dbReference type="Pfam" id="PF00350"/>
    </source>
</evidence>
<evidence type="ECO:0000256" key="5">
    <source>
        <dbReference type="ARBA" id="ARBA00023136"/>
    </source>
</evidence>
<dbReference type="PANTHER" id="PTHR10465:SF0">
    <property type="entry name" value="SARCALUMENIN"/>
    <property type="match status" value="1"/>
</dbReference>
<organism evidence="8 9">
    <name type="scientific">Streptococcus parauberis</name>
    <dbReference type="NCBI Taxonomy" id="1348"/>
    <lineage>
        <taxon>Bacteria</taxon>
        <taxon>Bacillati</taxon>
        <taxon>Bacillota</taxon>
        <taxon>Bacilli</taxon>
        <taxon>Lactobacillales</taxon>
        <taxon>Streptococcaceae</taxon>
        <taxon>Streptococcus</taxon>
    </lineage>
</organism>
<dbReference type="InterPro" id="IPR045063">
    <property type="entry name" value="Dynamin_N"/>
</dbReference>
<proteinExistence type="predicted"/>
<dbReference type="GO" id="GO:0005525">
    <property type="term" value="F:GTP binding"/>
    <property type="evidence" value="ECO:0007669"/>
    <property type="project" value="UniProtKB-KW"/>
</dbReference>
<accession>A0AAE4HZA9</accession>
<keyword evidence="4" id="KW-0342">GTP-binding</keyword>
<name>A0AAE4HZA9_9STRE</name>
<keyword evidence="6" id="KW-0175">Coiled coil</keyword>
<feature type="domain" description="Dynamin N-terminal" evidence="7">
    <location>
        <begin position="155"/>
        <end position="365"/>
    </location>
</feature>
<dbReference type="InterPro" id="IPR027094">
    <property type="entry name" value="Mitofusin_fam"/>
</dbReference>
<evidence type="ECO:0000256" key="3">
    <source>
        <dbReference type="ARBA" id="ARBA00022801"/>
    </source>
</evidence>
<evidence type="ECO:0000256" key="4">
    <source>
        <dbReference type="ARBA" id="ARBA00023134"/>
    </source>
</evidence>
<dbReference type="InterPro" id="IPR027417">
    <property type="entry name" value="P-loop_NTPase"/>
</dbReference>
<keyword evidence="2" id="KW-0547">Nucleotide-binding</keyword>
<dbReference type="Pfam" id="PF00350">
    <property type="entry name" value="Dynamin_N"/>
    <property type="match status" value="1"/>
</dbReference>
<dbReference type="CDD" id="cd00882">
    <property type="entry name" value="Ras_like_GTPase"/>
    <property type="match status" value="1"/>
</dbReference>
<evidence type="ECO:0000313" key="9">
    <source>
        <dbReference type="Proteomes" id="UP001180515"/>
    </source>
</evidence>
<dbReference type="SUPFAM" id="SSF52540">
    <property type="entry name" value="P-loop containing nucleoside triphosphate hydrolases"/>
    <property type="match status" value="1"/>
</dbReference>
<evidence type="ECO:0000256" key="1">
    <source>
        <dbReference type="ARBA" id="ARBA00004370"/>
    </source>
</evidence>
<keyword evidence="5" id="KW-0472">Membrane</keyword>
<evidence type="ECO:0000256" key="2">
    <source>
        <dbReference type="ARBA" id="ARBA00022741"/>
    </source>
</evidence>
<dbReference type="EMBL" id="JARQAG010000032">
    <property type="protein sequence ID" value="MDT2732743.1"/>
    <property type="molecule type" value="Genomic_DNA"/>
</dbReference>
<comment type="caution">
    <text evidence="8">The sequence shown here is derived from an EMBL/GenBank/DDBJ whole genome shotgun (WGS) entry which is preliminary data.</text>
</comment>
<dbReference type="RefSeq" id="WP_311982398.1">
    <property type="nucleotide sequence ID" value="NZ_JARQAG010000032.1"/>
</dbReference>
<dbReference type="PANTHER" id="PTHR10465">
    <property type="entry name" value="TRANSMEMBRANE GTPASE FZO1"/>
    <property type="match status" value="1"/>
</dbReference>
<reference evidence="8" key="1">
    <citation type="submission" date="2023-03" db="EMBL/GenBank/DDBJ databases">
        <authorList>
            <person name="Shen W."/>
            <person name="Cai J."/>
        </authorList>
    </citation>
    <scope>NUCLEOTIDE SEQUENCE</scope>
    <source>
        <strain evidence="8">P82-2</strain>
    </source>
</reference>
<dbReference type="Gene3D" id="3.40.50.300">
    <property type="entry name" value="P-loop containing nucleotide triphosphate hydrolases"/>
    <property type="match status" value="1"/>
</dbReference>